<evidence type="ECO:0000313" key="5">
    <source>
        <dbReference type="Proteomes" id="UP000237271"/>
    </source>
</evidence>
<dbReference type="Proteomes" id="UP000237271">
    <property type="component" value="Unassembled WGS sequence"/>
</dbReference>
<name>A0A2P4Y3T8_9STRA</name>
<protein>
    <submittedName>
        <fullName evidence="4">ATP-binding cassette (ABC) Superfamily</fullName>
    </submittedName>
</protein>
<feature type="transmembrane region" description="Helical" evidence="2">
    <location>
        <begin position="33"/>
        <end position="54"/>
    </location>
</feature>
<dbReference type="GO" id="GO:0005524">
    <property type="term" value="F:ATP binding"/>
    <property type="evidence" value="ECO:0007669"/>
    <property type="project" value="UniProtKB-KW"/>
</dbReference>
<feature type="domain" description="CDR ABC transporter" evidence="3">
    <location>
        <begin position="14"/>
        <end position="58"/>
    </location>
</feature>
<proteinExistence type="predicted"/>
<dbReference type="InterPro" id="IPR010929">
    <property type="entry name" value="PDR_CDR_ABC"/>
</dbReference>
<keyword evidence="2" id="KW-1133">Transmembrane helix</keyword>
<gene>
    <name evidence="4" type="ORF">PHPALM_10794</name>
</gene>
<dbReference type="Pfam" id="PF06422">
    <property type="entry name" value="PDR_CDR"/>
    <property type="match status" value="1"/>
</dbReference>
<dbReference type="EMBL" id="NCKW01005739">
    <property type="protein sequence ID" value="POM72482.1"/>
    <property type="molecule type" value="Genomic_DNA"/>
</dbReference>
<organism evidence="4 5">
    <name type="scientific">Phytophthora palmivora</name>
    <dbReference type="NCBI Taxonomy" id="4796"/>
    <lineage>
        <taxon>Eukaryota</taxon>
        <taxon>Sar</taxon>
        <taxon>Stramenopiles</taxon>
        <taxon>Oomycota</taxon>
        <taxon>Peronosporomycetes</taxon>
        <taxon>Peronosporales</taxon>
        <taxon>Peronosporaceae</taxon>
        <taxon>Phytophthora</taxon>
    </lineage>
</organism>
<keyword evidence="2" id="KW-0812">Transmembrane</keyword>
<sequence length="59" mass="6648">MTGVPPTLPSDLTVKGYLEDVFLMKHSEIWKNFGIVLGIIVVTRLLGLLALRFVNHQKK</sequence>
<keyword evidence="2" id="KW-0472">Membrane</keyword>
<keyword evidence="5" id="KW-1185">Reference proteome</keyword>
<dbReference type="AlphaFoldDB" id="A0A2P4Y3T8"/>
<keyword evidence="4" id="KW-0547">Nucleotide-binding</keyword>
<evidence type="ECO:0000256" key="1">
    <source>
        <dbReference type="ARBA" id="ARBA00022448"/>
    </source>
</evidence>
<evidence type="ECO:0000256" key="2">
    <source>
        <dbReference type="SAM" id="Phobius"/>
    </source>
</evidence>
<comment type="caution">
    <text evidence="4">The sequence shown here is derived from an EMBL/GenBank/DDBJ whole genome shotgun (WGS) entry which is preliminary data.</text>
</comment>
<keyword evidence="4" id="KW-0067">ATP-binding</keyword>
<keyword evidence="1" id="KW-0813">Transport</keyword>
<evidence type="ECO:0000259" key="3">
    <source>
        <dbReference type="Pfam" id="PF06422"/>
    </source>
</evidence>
<dbReference type="OrthoDB" id="118905at2759"/>
<accession>A0A2P4Y3T8</accession>
<reference evidence="4 5" key="1">
    <citation type="journal article" date="2017" name="Genome Biol. Evol.">
        <title>Phytophthora megakarya and P. palmivora, closely related causal agents of cacao black pod rot, underwent increases in genome sizes and gene numbers by different mechanisms.</title>
        <authorList>
            <person name="Ali S.S."/>
            <person name="Shao J."/>
            <person name="Lary D.J."/>
            <person name="Kronmiller B."/>
            <person name="Shen D."/>
            <person name="Strem M.D."/>
            <person name="Amoako-Attah I."/>
            <person name="Akrofi A.Y."/>
            <person name="Begoude B.A."/>
            <person name="Ten Hoopen G.M."/>
            <person name="Coulibaly K."/>
            <person name="Kebe B.I."/>
            <person name="Melnick R.L."/>
            <person name="Guiltinan M.J."/>
            <person name="Tyler B.M."/>
            <person name="Meinhardt L.W."/>
            <person name="Bailey B.A."/>
        </authorList>
    </citation>
    <scope>NUCLEOTIDE SEQUENCE [LARGE SCALE GENOMIC DNA]</scope>
    <source>
        <strain evidence="5">sbr112.9</strain>
    </source>
</reference>
<evidence type="ECO:0000313" key="4">
    <source>
        <dbReference type="EMBL" id="POM72482.1"/>
    </source>
</evidence>
<dbReference type="GO" id="GO:0042626">
    <property type="term" value="F:ATPase-coupled transmembrane transporter activity"/>
    <property type="evidence" value="ECO:0007669"/>
    <property type="project" value="InterPro"/>
</dbReference>
<dbReference type="GO" id="GO:0016020">
    <property type="term" value="C:membrane"/>
    <property type="evidence" value="ECO:0007669"/>
    <property type="project" value="InterPro"/>
</dbReference>